<dbReference type="OrthoDB" id="2377365at2759"/>
<dbReference type="PANTHER" id="PTHR13059">
    <property type="entry name" value="HMG-BOX TRANSCRIPTION FACTOR BBX"/>
    <property type="match status" value="1"/>
</dbReference>
<protein>
    <recommendedName>
        <fullName evidence="9">HMG box domain-containing protein</fullName>
    </recommendedName>
</protein>
<dbReference type="EMBL" id="OC916696">
    <property type="protein sequence ID" value="CAD7644983.1"/>
    <property type="molecule type" value="Genomic_DNA"/>
</dbReference>
<keyword evidence="2" id="KW-0805">Transcription regulation</keyword>
<feature type="region of interest" description="Disordered" evidence="7">
    <location>
        <begin position="284"/>
        <end position="327"/>
    </location>
</feature>
<dbReference type="GO" id="GO:0000977">
    <property type="term" value="F:RNA polymerase II transcription regulatory region sequence-specific DNA binding"/>
    <property type="evidence" value="ECO:0007669"/>
    <property type="project" value="TreeGrafter"/>
</dbReference>
<evidence type="ECO:0000256" key="6">
    <source>
        <dbReference type="PROSITE-ProRule" id="PRU00267"/>
    </source>
</evidence>
<keyword evidence="4" id="KW-0804">Transcription</keyword>
<gene>
    <name evidence="10" type="ORF">ONB1V03_LOCUS4966</name>
</gene>
<dbReference type="Gene3D" id="1.10.30.10">
    <property type="entry name" value="High mobility group box domain"/>
    <property type="match status" value="1"/>
</dbReference>
<dbReference type="InterPro" id="IPR052412">
    <property type="entry name" value="CC-Dev_Transcription_Reg"/>
</dbReference>
<feature type="compositionally biased region" description="Polar residues" evidence="7">
    <location>
        <begin position="454"/>
        <end position="483"/>
    </location>
</feature>
<keyword evidence="8" id="KW-0812">Transmembrane</keyword>
<dbReference type="PANTHER" id="PTHR13059:SF10">
    <property type="entry name" value="HMG BOX TRANSCRIPTION FACTOR BBX"/>
    <property type="match status" value="1"/>
</dbReference>
<feature type="transmembrane region" description="Helical" evidence="8">
    <location>
        <begin position="7"/>
        <end position="26"/>
    </location>
</feature>
<evidence type="ECO:0000313" key="11">
    <source>
        <dbReference type="Proteomes" id="UP000728032"/>
    </source>
</evidence>
<feature type="DNA-binding region" description="HMG box" evidence="6">
    <location>
        <begin position="209"/>
        <end position="277"/>
    </location>
</feature>
<evidence type="ECO:0000256" key="3">
    <source>
        <dbReference type="ARBA" id="ARBA00023125"/>
    </source>
</evidence>
<feature type="region of interest" description="Disordered" evidence="7">
    <location>
        <begin position="453"/>
        <end position="506"/>
    </location>
</feature>
<evidence type="ECO:0000256" key="2">
    <source>
        <dbReference type="ARBA" id="ARBA00023015"/>
    </source>
</evidence>
<evidence type="ECO:0000313" key="10">
    <source>
        <dbReference type="EMBL" id="CAD7644983.1"/>
    </source>
</evidence>
<accession>A0A7R9LNL8</accession>
<keyword evidence="11" id="KW-1185">Reference proteome</keyword>
<feature type="region of interest" description="Disordered" evidence="7">
    <location>
        <begin position="720"/>
        <end position="750"/>
    </location>
</feature>
<keyword evidence="8" id="KW-1133">Transmembrane helix</keyword>
<dbReference type="SMART" id="SM00398">
    <property type="entry name" value="HMG"/>
    <property type="match status" value="1"/>
</dbReference>
<feature type="compositionally biased region" description="Basic and acidic residues" evidence="7">
    <location>
        <begin position="623"/>
        <end position="635"/>
    </location>
</feature>
<name>A0A7R9LNL8_9ACAR</name>
<sequence length="903" mass="98017">MRFVANFHILTTIPTFCLVIVYTNILDAKQRPVMSSVPFASFSAVKVHQQIKQQKDRQKTFGGTQPTDMSANQYTDKTHHNYNSKYMNSVWGLYNRYAPQAFQKNEELILRSKAMTASSNANLASSVLCHYCLPVLTQTASACVYTETVSPSHCESGGKRADDHPLAALTDGIDGRPMKSDSSSDDERHTKTGSNTSLQNNMSPSSQSQKRPMNAFLIFCKRHRSVVRQKYPHLENRSITKILGEWWAALDSDQKLKYTELARQYKEAFMKANPHFKWYKTTDLRPPTAPPSPPPPPVAPTFMTQNNIRPPAQPNQTQSTPKPPKKRYLENLENGEFRAANHVNHNAMANASTNGGPLSGGASSAAKCTNAGPPILDIETANRVIENALSGCLSLNSGPNANANREQSAFNSDIINGHINHVLEQHSIETRELEALERSSQRSQAFDDLRASVGNGSATHANHATHSTSVDKSATNSISTNPVLRSPHTPSDEDEPEEDNSADEEKPLNLSASTVLHTSNQHIIDHFIDKLLSTPIEGSTLSASTALSLPFSSPSLSMMSSSDDKTKAINSVIHNNVRNVNNNRNNSNNHTNSDNTNTNCNTLSTSTGPHNSSASSGSRAAQSRKERSCKGKRYLEILSENKMGKRSRTVSSMSANSADGKDETTASAKNQSSKEQSSAGASGNGPSKWVSGGFDLEEHIKQLPQLGDTHLLNALSHSKANKTISSSGCPKSGSNDESDTNPTKPQTINNCCVVSNESNHNSMSDRSNSDIEDNDTNVVKNVMNNDDNNGDSDQLNRNNTLKHYTTDANVSKTSETVVNCVDNKAAGDESSAVCETQNGDSSDQMATDEALVKHKTGDDSVVANDKNTSDLVNNSLPTTQGIEFSDGLAALAEVALQQQRNSV</sequence>
<feature type="compositionally biased region" description="Polar residues" evidence="7">
    <location>
        <begin position="755"/>
        <end position="766"/>
    </location>
</feature>
<dbReference type="InterPro" id="IPR049523">
    <property type="entry name" value="BBX_HMG-box"/>
</dbReference>
<dbReference type="PROSITE" id="PS50118">
    <property type="entry name" value="HMG_BOX_2"/>
    <property type="match status" value="1"/>
</dbReference>
<evidence type="ECO:0000256" key="8">
    <source>
        <dbReference type="SAM" id="Phobius"/>
    </source>
</evidence>
<dbReference type="InterPro" id="IPR036910">
    <property type="entry name" value="HMG_box_dom_sf"/>
</dbReference>
<dbReference type="SUPFAM" id="SSF47095">
    <property type="entry name" value="HMG-box"/>
    <property type="match status" value="1"/>
</dbReference>
<evidence type="ECO:0000256" key="4">
    <source>
        <dbReference type="ARBA" id="ARBA00023163"/>
    </source>
</evidence>
<keyword evidence="8" id="KW-0472">Membrane</keyword>
<feature type="compositionally biased region" description="Acidic residues" evidence="7">
    <location>
        <begin position="492"/>
        <end position="502"/>
    </location>
</feature>
<keyword evidence="5 6" id="KW-0539">Nucleus</keyword>
<dbReference type="CDD" id="cd21989">
    <property type="entry name" value="HMG-box_HBP2"/>
    <property type="match status" value="1"/>
</dbReference>
<feature type="compositionally biased region" description="Polar residues" evidence="7">
    <location>
        <begin position="192"/>
        <end position="210"/>
    </location>
</feature>
<dbReference type="GO" id="GO:0000981">
    <property type="term" value="F:DNA-binding transcription factor activity, RNA polymerase II-specific"/>
    <property type="evidence" value="ECO:0007669"/>
    <property type="project" value="TreeGrafter"/>
</dbReference>
<feature type="domain" description="HMG box" evidence="9">
    <location>
        <begin position="209"/>
        <end position="277"/>
    </location>
</feature>
<feature type="region of interest" description="Disordered" evidence="7">
    <location>
        <begin position="755"/>
        <end position="774"/>
    </location>
</feature>
<evidence type="ECO:0000259" key="9">
    <source>
        <dbReference type="PROSITE" id="PS50118"/>
    </source>
</evidence>
<feature type="compositionally biased region" description="Basic and acidic residues" evidence="7">
    <location>
        <begin position="156"/>
        <end position="165"/>
    </location>
</feature>
<dbReference type="AlphaFoldDB" id="A0A7R9LNL8"/>
<evidence type="ECO:0000256" key="1">
    <source>
        <dbReference type="ARBA" id="ARBA00022553"/>
    </source>
</evidence>
<feature type="compositionally biased region" description="Low complexity" evidence="7">
    <location>
        <begin position="577"/>
        <end position="621"/>
    </location>
</feature>
<feature type="compositionally biased region" description="Pro residues" evidence="7">
    <location>
        <begin position="287"/>
        <end position="299"/>
    </location>
</feature>
<dbReference type="GO" id="GO:0005634">
    <property type="term" value="C:nucleus"/>
    <property type="evidence" value="ECO:0007669"/>
    <property type="project" value="UniProtKB-UniRule"/>
</dbReference>
<feature type="compositionally biased region" description="Polar residues" evidence="7">
    <location>
        <begin position="665"/>
        <end position="685"/>
    </location>
</feature>
<keyword evidence="3 6" id="KW-0238">DNA-binding</keyword>
<dbReference type="EMBL" id="CAJPVJ010001871">
    <property type="protein sequence ID" value="CAG2165424.1"/>
    <property type="molecule type" value="Genomic_DNA"/>
</dbReference>
<dbReference type="Proteomes" id="UP000728032">
    <property type="component" value="Unassembled WGS sequence"/>
</dbReference>
<evidence type="ECO:0000256" key="5">
    <source>
        <dbReference type="ARBA" id="ARBA00023242"/>
    </source>
</evidence>
<feature type="compositionally biased region" description="Polar residues" evidence="7">
    <location>
        <begin position="302"/>
        <end position="320"/>
    </location>
</feature>
<keyword evidence="1" id="KW-0597">Phosphoprotein</keyword>
<organism evidence="10">
    <name type="scientific">Oppiella nova</name>
    <dbReference type="NCBI Taxonomy" id="334625"/>
    <lineage>
        <taxon>Eukaryota</taxon>
        <taxon>Metazoa</taxon>
        <taxon>Ecdysozoa</taxon>
        <taxon>Arthropoda</taxon>
        <taxon>Chelicerata</taxon>
        <taxon>Arachnida</taxon>
        <taxon>Acari</taxon>
        <taxon>Acariformes</taxon>
        <taxon>Sarcoptiformes</taxon>
        <taxon>Oribatida</taxon>
        <taxon>Brachypylina</taxon>
        <taxon>Oppioidea</taxon>
        <taxon>Oppiidae</taxon>
        <taxon>Oppiella</taxon>
    </lineage>
</organism>
<evidence type="ECO:0000256" key="7">
    <source>
        <dbReference type="SAM" id="MobiDB-lite"/>
    </source>
</evidence>
<dbReference type="Pfam" id="PF00505">
    <property type="entry name" value="HMG_box"/>
    <property type="match status" value="1"/>
</dbReference>
<feature type="region of interest" description="Disordered" evidence="7">
    <location>
        <begin position="151"/>
        <end position="210"/>
    </location>
</feature>
<dbReference type="InterPro" id="IPR009071">
    <property type="entry name" value="HMG_box_dom"/>
</dbReference>
<feature type="region of interest" description="Disordered" evidence="7">
    <location>
        <begin position="577"/>
        <end position="692"/>
    </location>
</feature>
<proteinExistence type="predicted"/>
<reference evidence="10" key="1">
    <citation type="submission" date="2020-11" db="EMBL/GenBank/DDBJ databases">
        <authorList>
            <person name="Tran Van P."/>
        </authorList>
    </citation>
    <scope>NUCLEOTIDE SEQUENCE</scope>
</reference>